<evidence type="ECO:0000256" key="1">
    <source>
        <dbReference type="SAM" id="Phobius"/>
    </source>
</evidence>
<dbReference type="AlphaFoldDB" id="X1LLA3"/>
<sequence>VAKRWGEKMANVDYQLEEYKLVLSRIETHDNRYYQMLILSFTGFATILGLGFSDKVSKEFIPFMINPFILITSIIALHSSLRQGFERAYLIEVFENNVNSIKHEITFIKIFKKTITASIIKWLRPFVIINLLGIASSIYFGWGKIICIGLKSIPFFCTLVLYLITTYEFYRTKKMKIPHFTEQINTMVKD</sequence>
<dbReference type="EMBL" id="BARV01006010">
    <property type="protein sequence ID" value="GAI06606.1"/>
    <property type="molecule type" value="Genomic_DNA"/>
</dbReference>
<keyword evidence="1" id="KW-1133">Transmembrane helix</keyword>
<accession>X1LLA3</accession>
<protein>
    <submittedName>
        <fullName evidence="2">Uncharacterized protein</fullName>
    </submittedName>
</protein>
<organism evidence="2">
    <name type="scientific">marine sediment metagenome</name>
    <dbReference type="NCBI Taxonomy" id="412755"/>
    <lineage>
        <taxon>unclassified sequences</taxon>
        <taxon>metagenomes</taxon>
        <taxon>ecological metagenomes</taxon>
    </lineage>
</organism>
<feature type="transmembrane region" description="Helical" evidence="1">
    <location>
        <begin position="59"/>
        <end position="77"/>
    </location>
</feature>
<comment type="caution">
    <text evidence="2">The sequence shown here is derived from an EMBL/GenBank/DDBJ whole genome shotgun (WGS) entry which is preliminary data.</text>
</comment>
<name>X1LLA3_9ZZZZ</name>
<feature type="non-terminal residue" evidence="2">
    <location>
        <position position="1"/>
    </location>
</feature>
<feature type="transmembrane region" description="Helical" evidence="1">
    <location>
        <begin position="33"/>
        <end position="53"/>
    </location>
</feature>
<reference evidence="2" key="1">
    <citation type="journal article" date="2014" name="Front. Microbiol.">
        <title>High frequency of phylogenetically diverse reductive dehalogenase-homologous genes in deep subseafloor sedimentary metagenomes.</title>
        <authorList>
            <person name="Kawai M."/>
            <person name="Futagami T."/>
            <person name="Toyoda A."/>
            <person name="Takaki Y."/>
            <person name="Nishi S."/>
            <person name="Hori S."/>
            <person name="Arai W."/>
            <person name="Tsubouchi T."/>
            <person name="Morono Y."/>
            <person name="Uchiyama I."/>
            <person name="Ito T."/>
            <person name="Fujiyama A."/>
            <person name="Inagaki F."/>
            <person name="Takami H."/>
        </authorList>
    </citation>
    <scope>NUCLEOTIDE SEQUENCE</scope>
    <source>
        <strain evidence="2">Expedition CK06-06</strain>
    </source>
</reference>
<gene>
    <name evidence="2" type="ORF">S06H3_12263</name>
</gene>
<keyword evidence="1" id="KW-0812">Transmembrane</keyword>
<proteinExistence type="predicted"/>
<feature type="transmembrane region" description="Helical" evidence="1">
    <location>
        <begin position="122"/>
        <end position="142"/>
    </location>
</feature>
<feature type="transmembrane region" description="Helical" evidence="1">
    <location>
        <begin position="148"/>
        <end position="170"/>
    </location>
</feature>
<keyword evidence="1" id="KW-0472">Membrane</keyword>
<evidence type="ECO:0000313" key="2">
    <source>
        <dbReference type="EMBL" id="GAI06606.1"/>
    </source>
</evidence>